<name>A0A8J2RE83_9NEOP</name>
<protein>
    <submittedName>
        <fullName evidence="1">(African queen) hypothetical protein</fullName>
    </submittedName>
</protein>
<comment type="caution">
    <text evidence="1">The sequence shown here is derived from an EMBL/GenBank/DDBJ whole genome shotgun (WGS) entry which is preliminary data.</text>
</comment>
<reference evidence="1" key="1">
    <citation type="submission" date="2021-09" db="EMBL/GenBank/DDBJ databases">
        <authorList>
            <person name="Martin H S."/>
        </authorList>
    </citation>
    <scope>NUCLEOTIDE SEQUENCE</scope>
</reference>
<dbReference type="EMBL" id="CAKASE010000083">
    <property type="protein sequence ID" value="CAG9585413.1"/>
    <property type="molecule type" value="Genomic_DNA"/>
</dbReference>
<evidence type="ECO:0000313" key="1">
    <source>
        <dbReference type="EMBL" id="CAG9585413.1"/>
    </source>
</evidence>
<organism evidence="1 2">
    <name type="scientific">Danaus chrysippus</name>
    <name type="common">African queen</name>
    <dbReference type="NCBI Taxonomy" id="151541"/>
    <lineage>
        <taxon>Eukaryota</taxon>
        <taxon>Metazoa</taxon>
        <taxon>Ecdysozoa</taxon>
        <taxon>Arthropoda</taxon>
        <taxon>Hexapoda</taxon>
        <taxon>Insecta</taxon>
        <taxon>Pterygota</taxon>
        <taxon>Neoptera</taxon>
        <taxon>Endopterygota</taxon>
        <taxon>Lepidoptera</taxon>
        <taxon>Glossata</taxon>
        <taxon>Ditrysia</taxon>
        <taxon>Papilionoidea</taxon>
        <taxon>Nymphalidae</taxon>
        <taxon>Danainae</taxon>
        <taxon>Danaini</taxon>
        <taxon>Danaina</taxon>
        <taxon>Danaus</taxon>
        <taxon>Anosia</taxon>
    </lineage>
</organism>
<accession>A0A8J2RE83</accession>
<evidence type="ECO:0000313" key="2">
    <source>
        <dbReference type="Proteomes" id="UP000789524"/>
    </source>
</evidence>
<dbReference type="AlphaFoldDB" id="A0A8J2RE83"/>
<proteinExistence type="predicted"/>
<dbReference type="OrthoDB" id="7338614at2759"/>
<dbReference type="Proteomes" id="UP000789524">
    <property type="component" value="Unassembled WGS sequence"/>
</dbReference>
<sequence>MELREVRLAKPCDEQKSVNELPRPAAAFFVRTVATSGTLAYNEHQPPSSLLSNVHPSQLVNNMIHHTHTNRTF</sequence>
<keyword evidence="2" id="KW-1185">Reference proteome</keyword>
<gene>
    <name evidence="1" type="ORF">DCHRY22_LOCUS15828</name>
</gene>